<gene>
    <name evidence="3" type="ORF">CSUI_005637</name>
</gene>
<keyword evidence="2" id="KW-1133">Transmembrane helix</keyword>
<dbReference type="AlphaFoldDB" id="A0A2C6KWT9"/>
<dbReference type="Proteomes" id="UP000221165">
    <property type="component" value="Unassembled WGS sequence"/>
</dbReference>
<protein>
    <submittedName>
        <fullName evidence="3">Uncharacterized protein</fullName>
    </submittedName>
</protein>
<name>A0A2C6KWT9_9APIC</name>
<dbReference type="RefSeq" id="XP_067922213.1">
    <property type="nucleotide sequence ID" value="XM_068065807.1"/>
</dbReference>
<feature type="transmembrane region" description="Helical" evidence="2">
    <location>
        <begin position="21"/>
        <end position="42"/>
    </location>
</feature>
<feature type="compositionally biased region" description="Basic and acidic residues" evidence="1">
    <location>
        <begin position="167"/>
        <end position="181"/>
    </location>
</feature>
<feature type="compositionally biased region" description="Low complexity" evidence="1">
    <location>
        <begin position="148"/>
        <end position="165"/>
    </location>
</feature>
<keyword evidence="2" id="KW-0472">Membrane</keyword>
<proteinExistence type="predicted"/>
<feature type="region of interest" description="Disordered" evidence="1">
    <location>
        <begin position="142"/>
        <end position="181"/>
    </location>
</feature>
<evidence type="ECO:0000313" key="4">
    <source>
        <dbReference type="Proteomes" id="UP000221165"/>
    </source>
</evidence>
<accession>A0A2C6KWT9</accession>
<dbReference type="EMBL" id="MIGC01002728">
    <property type="protein sequence ID" value="PHJ20525.1"/>
    <property type="molecule type" value="Genomic_DNA"/>
</dbReference>
<dbReference type="GeneID" id="94429018"/>
<evidence type="ECO:0000256" key="1">
    <source>
        <dbReference type="SAM" id="MobiDB-lite"/>
    </source>
</evidence>
<sequence>MYKDLYVCLCICTYICVYRNLYAYVCLCMDTHLAYIFIVISIFPCTFMREFSRLLSRLFFLVSLFWRQLIMRVTSESTRKKFPHLRATWEMLAYDAPATIEVEFMDGRRLRRIIDGYTKAERKEIIDKWRFTASMEPWPEVLAPEPLQSSRQSTSSSSSSSPSEGQSEEKEKKSKVEEGKR</sequence>
<evidence type="ECO:0000313" key="3">
    <source>
        <dbReference type="EMBL" id="PHJ20525.1"/>
    </source>
</evidence>
<comment type="caution">
    <text evidence="3">The sequence shown here is derived from an EMBL/GenBank/DDBJ whole genome shotgun (WGS) entry which is preliminary data.</text>
</comment>
<keyword evidence="2" id="KW-0812">Transmembrane</keyword>
<dbReference type="VEuPathDB" id="ToxoDB:CSUI_005637"/>
<reference evidence="3 4" key="1">
    <citation type="journal article" date="2017" name="Int. J. Parasitol.">
        <title>The genome of the protozoan parasite Cystoisospora suis and a reverse vaccinology approach to identify vaccine candidates.</title>
        <authorList>
            <person name="Palmieri N."/>
            <person name="Shrestha A."/>
            <person name="Ruttkowski B."/>
            <person name="Beck T."/>
            <person name="Vogl C."/>
            <person name="Tomley F."/>
            <person name="Blake D.P."/>
            <person name="Joachim A."/>
        </authorList>
    </citation>
    <scope>NUCLEOTIDE SEQUENCE [LARGE SCALE GENOMIC DNA]</scope>
    <source>
        <strain evidence="3 4">Wien I</strain>
    </source>
</reference>
<evidence type="ECO:0000256" key="2">
    <source>
        <dbReference type="SAM" id="Phobius"/>
    </source>
</evidence>
<organism evidence="3 4">
    <name type="scientific">Cystoisospora suis</name>
    <dbReference type="NCBI Taxonomy" id="483139"/>
    <lineage>
        <taxon>Eukaryota</taxon>
        <taxon>Sar</taxon>
        <taxon>Alveolata</taxon>
        <taxon>Apicomplexa</taxon>
        <taxon>Conoidasida</taxon>
        <taxon>Coccidia</taxon>
        <taxon>Eucoccidiorida</taxon>
        <taxon>Eimeriorina</taxon>
        <taxon>Sarcocystidae</taxon>
        <taxon>Cystoisospora</taxon>
    </lineage>
</organism>
<keyword evidence="4" id="KW-1185">Reference proteome</keyword>
<dbReference type="OrthoDB" id="433917at2759"/>